<evidence type="ECO:0000313" key="2">
    <source>
        <dbReference type="EMBL" id="CAK9087319.1"/>
    </source>
</evidence>
<sequence length="749" mass="84419">MPQKGVQTHCIQTPSLFSPRLLQESEAPSITSSFDGLKAHAARAAAENAEPKTGGKLTTKNAVQKFLDSLLQKSGKLRGLIRELDDCYANSSVMQTQDSYHIACGQRCSGLGDEDQELKHWDLMWHGNAKKYEKKSTADPSDQGGQKAPKGKNKVSKAAGMCERAAMTCRSAIRVAQGVVRDVGASASKSSGLADLARCTETNSERDMNVLTRRYKLCLPVEMSVINKTPGVRYTGEFNMLKLTAWIRFHLEYNTWHLLVGLRTPNPKRERNILSEWWKRYRLLRPEHEVFRIIDEQNLDTSRMVPALFHGDEGRGKKRAAFLVCAIHSYLGFGTLLSNKTQKSRPFLRMRLNYAGNSHISRMLVAVLPKMLKDEIAFQDLMAAITQDCLDMLLNGIVSPHDGQTYRVAVLQVCGDWMFLQKAGGLARSYANCQKRPWAENAIPRGICHLCKAGQSNVPFEDLLVTARWRSTMHDPTDSPFIGQPVLLRLPHDRARPAGLFAFDLWHAWHLGVGKTFSASVLCMIAMQMPASNVEDRFSLLTRKYLEFCDSAHETPYILQLTHIGLGWPDTKTYPNAQWSKGHITTLMMKFLEDYFNRHPCDASVDPLFPKCREAVIAMNRFMEQLYSSELWIASDVALPLARLGEKFLSLYMDLAYEAFHAGRHHFVFMPKAHILSHVIETMMTDCQSGAPYVLNPLTHAVQVDEDFVGKVSRVSRRVGVGQVIQRALQRTLMASWKHYIANGFIRAS</sequence>
<evidence type="ECO:0000256" key="1">
    <source>
        <dbReference type="SAM" id="MobiDB-lite"/>
    </source>
</evidence>
<accession>A0ABP0QHA0</accession>
<evidence type="ECO:0000313" key="3">
    <source>
        <dbReference type="Proteomes" id="UP001642464"/>
    </source>
</evidence>
<gene>
    <name evidence="2" type="ORF">SCF082_LOCUS41280</name>
</gene>
<keyword evidence="3" id="KW-1185">Reference proteome</keyword>
<protein>
    <submittedName>
        <fullName evidence="2">Uncharacterized protein</fullName>
    </submittedName>
</protein>
<organism evidence="2 3">
    <name type="scientific">Durusdinium trenchii</name>
    <dbReference type="NCBI Taxonomy" id="1381693"/>
    <lineage>
        <taxon>Eukaryota</taxon>
        <taxon>Sar</taxon>
        <taxon>Alveolata</taxon>
        <taxon>Dinophyceae</taxon>
        <taxon>Suessiales</taxon>
        <taxon>Symbiodiniaceae</taxon>
        <taxon>Durusdinium</taxon>
    </lineage>
</organism>
<feature type="region of interest" description="Disordered" evidence="1">
    <location>
        <begin position="132"/>
        <end position="156"/>
    </location>
</feature>
<proteinExistence type="predicted"/>
<comment type="caution">
    <text evidence="2">The sequence shown here is derived from an EMBL/GenBank/DDBJ whole genome shotgun (WGS) entry which is preliminary data.</text>
</comment>
<name>A0ABP0QHA0_9DINO</name>
<reference evidence="2 3" key="1">
    <citation type="submission" date="2024-02" db="EMBL/GenBank/DDBJ databases">
        <authorList>
            <person name="Chen Y."/>
            <person name="Shah S."/>
            <person name="Dougan E. K."/>
            <person name="Thang M."/>
            <person name="Chan C."/>
        </authorList>
    </citation>
    <scope>NUCLEOTIDE SEQUENCE [LARGE SCALE GENOMIC DNA]</scope>
</reference>
<dbReference type="EMBL" id="CAXAMM010039562">
    <property type="protein sequence ID" value="CAK9087319.1"/>
    <property type="molecule type" value="Genomic_DNA"/>
</dbReference>
<dbReference type="Proteomes" id="UP001642464">
    <property type="component" value="Unassembled WGS sequence"/>
</dbReference>